<dbReference type="InterPro" id="IPR011006">
    <property type="entry name" value="CheY-like_superfamily"/>
</dbReference>
<accession>A0A1V4ITT6</accession>
<evidence type="ECO:0000256" key="3">
    <source>
        <dbReference type="PROSITE-ProRule" id="PRU00169"/>
    </source>
</evidence>
<evidence type="ECO:0000256" key="1">
    <source>
        <dbReference type="ARBA" id="ARBA00018672"/>
    </source>
</evidence>
<dbReference type="Gene3D" id="3.40.50.2300">
    <property type="match status" value="1"/>
</dbReference>
<evidence type="ECO:0000313" key="8">
    <source>
        <dbReference type="Proteomes" id="UP000265930"/>
    </source>
</evidence>
<dbReference type="EMBL" id="QXDJ01000003">
    <property type="protein sequence ID" value="RII33792.1"/>
    <property type="molecule type" value="Genomic_DNA"/>
</dbReference>
<dbReference type="AlphaFoldDB" id="A0A1V4ITT6"/>
<evidence type="ECO:0000313" key="6">
    <source>
        <dbReference type="EMBL" id="RII33792.1"/>
    </source>
</evidence>
<dbReference type="Proteomes" id="UP000265930">
    <property type="component" value="Unassembled WGS sequence"/>
</dbReference>
<dbReference type="OrthoDB" id="9808843at2"/>
<evidence type="ECO:0000313" key="7">
    <source>
        <dbReference type="Proteomes" id="UP000191056"/>
    </source>
</evidence>
<dbReference type="SUPFAM" id="SSF52172">
    <property type="entry name" value="CheY-like"/>
    <property type="match status" value="1"/>
</dbReference>
<dbReference type="InterPro" id="IPR001789">
    <property type="entry name" value="Sig_transdc_resp-reg_receiver"/>
</dbReference>
<dbReference type="InterPro" id="IPR052048">
    <property type="entry name" value="ST_Response_Regulator"/>
</dbReference>
<evidence type="ECO:0000313" key="5">
    <source>
        <dbReference type="EMBL" id="OPJ63346.1"/>
    </source>
</evidence>
<reference evidence="6 8" key="2">
    <citation type="submission" date="2018-08" db="EMBL/GenBank/DDBJ databases">
        <title>Genome of Clostridium chromiireducens C1, DSM12136.</title>
        <authorList>
            <person name="Xing M."/>
            <person name="Wei Y."/>
            <person name="Ang E.L."/>
            <person name="Zhao H."/>
            <person name="Zhang Y."/>
        </authorList>
    </citation>
    <scope>NUCLEOTIDE SEQUENCE [LARGE SCALE GENOMIC DNA]</scope>
    <source>
        <strain evidence="6 8">C1</strain>
    </source>
</reference>
<keyword evidence="3" id="KW-0597">Phosphoprotein</keyword>
<proteinExistence type="predicted"/>
<dbReference type="Pfam" id="PF00072">
    <property type="entry name" value="Response_reg"/>
    <property type="match status" value="1"/>
</dbReference>
<dbReference type="GO" id="GO:0000160">
    <property type="term" value="P:phosphorelay signal transduction system"/>
    <property type="evidence" value="ECO:0007669"/>
    <property type="project" value="InterPro"/>
</dbReference>
<dbReference type="RefSeq" id="WP_079439252.1">
    <property type="nucleotide sequence ID" value="NZ_MZGT01000018.1"/>
</dbReference>
<dbReference type="SMART" id="SM00448">
    <property type="entry name" value="REC"/>
    <property type="match status" value="1"/>
</dbReference>
<evidence type="ECO:0000259" key="4">
    <source>
        <dbReference type="PROSITE" id="PS50110"/>
    </source>
</evidence>
<dbReference type="PANTHER" id="PTHR43228">
    <property type="entry name" value="TWO-COMPONENT RESPONSE REGULATOR"/>
    <property type="match status" value="1"/>
</dbReference>
<feature type="modified residue" description="4-aspartylphosphate" evidence="3">
    <location>
        <position position="53"/>
    </location>
</feature>
<dbReference type="STRING" id="225345.CLCHR_16860"/>
<dbReference type="PROSITE" id="PS50110">
    <property type="entry name" value="RESPONSE_REGULATORY"/>
    <property type="match status" value="1"/>
</dbReference>
<name>A0A1V4ITT6_9CLOT</name>
<dbReference type="PANTHER" id="PTHR43228:SF1">
    <property type="entry name" value="TWO-COMPONENT RESPONSE REGULATOR ARR22"/>
    <property type="match status" value="1"/>
</dbReference>
<organism evidence="5 7">
    <name type="scientific">Clostridium chromiireducens</name>
    <dbReference type="NCBI Taxonomy" id="225345"/>
    <lineage>
        <taxon>Bacteria</taxon>
        <taxon>Bacillati</taxon>
        <taxon>Bacillota</taxon>
        <taxon>Clostridia</taxon>
        <taxon>Eubacteriales</taxon>
        <taxon>Clostridiaceae</taxon>
        <taxon>Clostridium</taxon>
    </lineage>
</organism>
<evidence type="ECO:0000256" key="2">
    <source>
        <dbReference type="ARBA" id="ARBA00024867"/>
    </source>
</evidence>
<comment type="function">
    <text evidence="2">May play the central regulatory role in sporulation. It may be an element of the effector pathway responsible for the activation of sporulation genes in response to nutritional stress. Spo0A may act in concert with spo0H (a sigma factor) to control the expression of some genes that are critical to the sporulation process.</text>
</comment>
<dbReference type="EMBL" id="MZGT01000018">
    <property type="protein sequence ID" value="OPJ63346.1"/>
    <property type="molecule type" value="Genomic_DNA"/>
</dbReference>
<keyword evidence="7" id="KW-1185">Reference proteome</keyword>
<gene>
    <name evidence="5" type="primary">cheY_5</name>
    <name evidence="5" type="ORF">CLCHR_16860</name>
    <name evidence="6" type="ORF">D2A34_11410</name>
</gene>
<dbReference type="Proteomes" id="UP000191056">
    <property type="component" value="Unassembled WGS sequence"/>
</dbReference>
<sequence length="120" mass="13664">MKKVLIVDDSSYMRMFIKKVIQKGGSYLIIEASNKDEAIEMYNNEEPDIVILDLNMSEETKDGISLLIQIMSIDPEAIAIVISAVRYEDVKDECLSLGAKHYLQKPFETETLLGVLEEYK</sequence>
<protein>
    <recommendedName>
        <fullName evidence="1">Stage 0 sporulation protein A homolog</fullName>
    </recommendedName>
</protein>
<reference evidence="5 7" key="1">
    <citation type="submission" date="2017-03" db="EMBL/GenBank/DDBJ databases">
        <title>Genome sequence of Clostridium chromiireducens DSM 23318.</title>
        <authorList>
            <person name="Poehlein A."/>
            <person name="Daniel R."/>
        </authorList>
    </citation>
    <scope>NUCLEOTIDE SEQUENCE [LARGE SCALE GENOMIC DNA]</scope>
    <source>
        <strain evidence="5 7">DSM 23318</strain>
    </source>
</reference>
<feature type="domain" description="Response regulatory" evidence="4">
    <location>
        <begin position="3"/>
        <end position="120"/>
    </location>
</feature>
<comment type="caution">
    <text evidence="5">The sequence shown here is derived from an EMBL/GenBank/DDBJ whole genome shotgun (WGS) entry which is preliminary data.</text>
</comment>